<evidence type="ECO:0000313" key="1">
    <source>
        <dbReference type="EMBL" id="TMS58871.1"/>
    </source>
</evidence>
<protein>
    <submittedName>
        <fullName evidence="1">Aromatic ring-hydroxylating dioxygenase subunit alpha</fullName>
    </submittedName>
</protein>
<reference evidence="1" key="1">
    <citation type="submission" date="2019-05" db="EMBL/GenBank/DDBJ databases">
        <title>Revised genome assembly of Burkholderiaceae (previously Ralstonia) sp. PBA.</title>
        <authorList>
            <person name="Gan H.M."/>
        </authorList>
    </citation>
    <scope>NUCLEOTIDE SEQUENCE</scope>
    <source>
        <strain evidence="1">PBA</strain>
    </source>
</reference>
<gene>
    <name evidence="1" type="ORF">MW7_009230</name>
</gene>
<keyword evidence="1" id="KW-0223">Dioxygenase</keyword>
<proteinExistence type="predicted"/>
<sequence>MKSAFSEAIVAPPATTRRAATTRNDMQWRTRPNLPDTHYVDTRVYTDHGVFEEEIDKLFNRMWLPVCHESELPKPYDYRTSGVSNNRPIVVVRGPDNKIRTFLNMCPHRGNIIVRAPSGSLLKAEPSGNPKHMTCMFHGWQFDAKGRCAEIPREEDGYQDRLCKADVGLRELRTEVAYGGFVWVNLADEGESLSDFIAGAFDGMHTELESEPLEIFHYQKAVIPTNYKLWHETSREFYHDYMHFHNRATGMLQPGYFDRKYQVFPNGHAATGLTTVAYDAYEGNKERHLTFPGMPKNGWKQLNIFPACTYSLRASCLRVSVMTPLSESETLIEVRGLGLKSDTPEIREARIIDHDTIWGPFGRNIIEDLLAVQNQTLAMNESPAAKYLIMAREEGNTIHDEIGLRSYFAEWSRRMGRPASNPVAGGAAC</sequence>
<dbReference type="Proteomes" id="UP000004277">
    <property type="component" value="Unassembled WGS sequence"/>
</dbReference>
<organism evidence="1 2">
    <name type="scientific">Imbroritus primus</name>
    <dbReference type="NCBI Taxonomy" id="3058603"/>
    <lineage>
        <taxon>Bacteria</taxon>
        <taxon>Pseudomonadati</taxon>
        <taxon>Pseudomonadota</taxon>
        <taxon>Betaproteobacteria</taxon>
        <taxon>Burkholderiales</taxon>
        <taxon>Burkholderiaceae</taxon>
        <taxon>Imbroritus</taxon>
    </lineage>
</organism>
<keyword evidence="2" id="KW-1185">Reference proteome</keyword>
<dbReference type="EMBL" id="AKCV02000015">
    <property type="protein sequence ID" value="TMS58871.1"/>
    <property type="molecule type" value="Genomic_DNA"/>
</dbReference>
<comment type="caution">
    <text evidence="1">The sequence shown here is derived from an EMBL/GenBank/DDBJ whole genome shotgun (WGS) entry which is preliminary data.</text>
</comment>
<keyword evidence="1" id="KW-0560">Oxidoreductase</keyword>
<evidence type="ECO:0000313" key="2">
    <source>
        <dbReference type="Proteomes" id="UP000004277"/>
    </source>
</evidence>
<accession>A0ACD3SRI6</accession>
<name>A0ACD3SRI6_9BURK</name>